<evidence type="ECO:0000256" key="3">
    <source>
        <dbReference type="ARBA" id="ARBA00010766"/>
    </source>
</evidence>
<evidence type="ECO:0000313" key="11">
    <source>
        <dbReference type="Proteomes" id="UP000318582"/>
    </source>
</evidence>
<dbReference type="Proteomes" id="UP000318582">
    <property type="component" value="Unassembled WGS sequence"/>
</dbReference>
<evidence type="ECO:0000256" key="6">
    <source>
        <dbReference type="ARBA" id="ARBA00023121"/>
    </source>
</evidence>
<evidence type="ECO:0000313" key="10">
    <source>
        <dbReference type="EMBL" id="TPX57169.1"/>
    </source>
</evidence>
<comment type="caution">
    <text evidence="10">The sequence shown here is derived from an EMBL/GenBank/DDBJ whole genome shotgun (WGS) entry which is preliminary data.</text>
</comment>
<dbReference type="UniPathway" id="UPA00232"/>
<dbReference type="InterPro" id="IPR013718">
    <property type="entry name" value="COQ9_C"/>
</dbReference>
<keyword evidence="7 8" id="KW-0496">Mitochondrion</keyword>
<comment type="pathway">
    <text evidence="2 8">Cofactor biosynthesis; ubiquinone biosynthesis.</text>
</comment>
<dbReference type="GO" id="GO:0008289">
    <property type="term" value="F:lipid binding"/>
    <property type="evidence" value="ECO:0007669"/>
    <property type="project" value="UniProtKB-UniRule"/>
</dbReference>
<dbReference type="Pfam" id="PF08511">
    <property type="entry name" value="COQ9"/>
    <property type="match status" value="1"/>
</dbReference>
<evidence type="ECO:0000256" key="8">
    <source>
        <dbReference type="RuleBase" id="RU366063"/>
    </source>
</evidence>
<evidence type="ECO:0000259" key="9">
    <source>
        <dbReference type="Pfam" id="PF08511"/>
    </source>
</evidence>
<keyword evidence="4 8" id="KW-0831">Ubiquinone biosynthesis</keyword>
<dbReference type="FunFam" id="1.10.357.10:FF:000004">
    <property type="entry name" value="Ubiquinone biosynthesis protein COQ9, mitochondrial"/>
    <property type="match status" value="1"/>
</dbReference>
<comment type="similarity">
    <text evidence="3 8">Belongs to the COQ9 family.</text>
</comment>
<evidence type="ECO:0000256" key="1">
    <source>
        <dbReference type="ARBA" id="ARBA00004173"/>
    </source>
</evidence>
<dbReference type="AlphaFoldDB" id="A0A507DZB9"/>
<dbReference type="PANTHER" id="PTHR21427:SF19">
    <property type="entry name" value="UBIQUINONE BIOSYNTHESIS PROTEIN COQ9, MITOCHONDRIAL"/>
    <property type="match status" value="1"/>
</dbReference>
<dbReference type="PANTHER" id="PTHR21427">
    <property type="entry name" value="UBIQUINONE BIOSYNTHESIS PROTEIN COQ9, MITOCHONDRIAL"/>
    <property type="match status" value="1"/>
</dbReference>
<accession>A0A507DZB9</accession>
<protein>
    <recommendedName>
        <fullName evidence="8">Ubiquinone biosynthesis protein</fullName>
    </recommendedName>
</protein>
<evidence type="ECO:0000256" key="2">
    <source>
        <dbReference type="ARBA" id="ARBA00004749"/>
    </source>
</evidence>
<sequence length="287" mass="31939">MLAIRRSAAVLAKQHGRSAQIIATVVAAPKALSARYSTGPEAPDATANRPHIDYNIHFRADESTKAQPAASEPLDVKTQLAEAALKHVLTKGWTVQALGAGANDLGYPSVLHGLFPGGGVDLIDYFLKKSKLEMRREMEHLDLDSMRITAKIRTACIMRLKLTAPYISTWPDALGIMAQPQNAPMSLRNLGELVDEMWYLAGDRSADLNWYSKRTLLAGVYTSTELYMTQDRSPDFEETWKFLDRRLQDVAFFGRTTSEITNYLQFGVKSAFGVLSSMGHKTPFDRR</sequence>
<evidence type="ECO:0000256" key="5">
    <source>
        <dbReference type="ARBA" id="ARBA00022946"/>
    </source>
</evidence>
<dbReference type="NCBIfam" id="TIGR02396">
    <property type="entry name" value="diverge_rpsU"/>
    <property type="match status" value="1"/>
</dbReference>
<dbReference type="STRING" id="109895.A0A507DZB9"/>
<keyword evidence="5" id="KW-0809">Transit peptide</keyword>
<dbReference type="Gene3D" id="1.10.357.10">
    <property type="entry name" value="Tetracycline Repressor, domain 2"/>
    <property type="match status" value="1"/>
</dbReference>
<organism evidence="10 11">
    <name type="scientific">Powellomyces hirtus</name>
    <dbReference type="NCBI Taxonomy" id="109895"/>
    <lineage>
        <taxon>Eukaryota</taxon>
        <taxon>Fungi</taxon>
        <taxon>Fungi incertae sedis</taxon>
        <taxon>Chytridiomycota</taxon>
        <taxon>Chytridiomycota incertae sedis</taxon>
        <taxon>Chytridiomycetes</taxon>
        <taxon>Spizellomycetales</taxon>
        <taxon>Powellomycetaceae</taxon>
        <taxon>Powellomyces</taxon>
    </lineage>
</organism>
<proteinExistence type="inferred from homology"/>
<evidence type="ECO:0000256" key="7">
    <source>
        <dbReference type="ARBA" id="ARBA00023128"/>
    </source>
</evidence>
<comment type="subcellular location">
    <subcellularLocation>
        <location evidence="1 8">Mitochondrion</location>
    </subcellularLocation>
</comment>
<evidence type="ECO:0000256" key="4">
    <source>
        <dbReference type="ARBA" id="ARBA00022688"/>
    </source>
</evidence>
<dbReference type="GO" id="GO:0005743">
    <property type="term" value="C:mitochondrial inner membrane"/>
    <property type="evidence" value="ECO:0007669"/>
    <property type="project" value="TreeGrafter"/>
</dbReference>
<dbReference type="EMBL" id="QEAQ01000057">
    <property type="protein sequence ID" value="TPX57169.1"/>
    <property type="molecule type" value="Genomic_DNA"/>
</dbReference>
<gene>
    <name evidence="10" type="ORF">PhCBS80983_g04038</name>
</gene>
<name>A0A507DZB9_9FUNG</name>
<dbReference type="InterPro" id="IPR012762">
    <property type="entry name" value="Ubiq_biosynth_COQ9"/>
</dbReference>
<reference evidence="10 11" key="1">
    <citation type="journal article" date="2019" name="Sci. Rep.">
        <title>Comparative genomics of chytrid fungi reveal insights into the obligate biotrophic and pathogenic lifestyle of Synchytrium endobioticum.</title>
        <authorList>
            <person name="van de Vossenberg B.T.L.H."/>
            <person name="Warris S."/>
            <person name="Nguyen H.D.T."/>
            <person name="van Gent-Pelzer M.P.E."/>
            <person name="Joly D.L."/>
            <person name="van de Geest H.C."/>
            <person name="Bonants P.J.M."/>
            <person name="Smith D.S."/>
            <person name="Levesque C.A."/>
            <person name="van der Lee T.A.J."/>
        </authorList>
    </citation>
    <scope>NUCLEOTIDE SEQUENCE [LARGE SCALE GENOMIC DNA]</scope>
    <source>
        <strain evidence="10 11">CBS 809.83</strain>
    </source>
</reference>
<keyword evidence="6 8" id="KW-0446">Lipid-binding</keyword>
<dbReference type="GO" id="GO:0006744">
    <property type="term" value="P:ubiquinone biosynthetic process"/>
    <property type="evidence" value="ECO:0007669"/>
    <property type="project" value="UniProtKB-UniRule"/>
</dbReference>
<comment type="function">
    <text evidence="8">Membrane-associated protein that warps the membrane surface to access and bind aromatic isoprenes with high specificity, including ubiquinone (CoQ) isoprene intermediates and presents them directly to Coq7, therefore facilitating the Coq7-mediated hydroxylase step. Participates in the biosynthesis of coenzyme Q, also named ubiquinone, an essential lipid-soluble electron transporter for aerobic cellular respiration.</text>
</comment>
<feature type="domain" description="COQ9 C-terminal" evidence="9">
    <location>
        <begin position="183"/>
        <end position="252"/>
    </location>
</feature>
<keyword evidence="11" id="KW-1185">Reference proteome</keyword>